<proteinExistence type="inferred from homology"/>
<dbReference type="NCBIfam" id="TIGR02392">
    <property type="entry name" value="rpoH_proteo"/>
    <property type="match status" value="1"/>
</dbReference>
<dbReference type="GO" id="GO:0016987">
    <property type="term" value="F:sigma factor activity"/>
    <property type="evidence" value="ECO:0007669"/>
    <property type="project" value="UniProtKB-UniRule"/>
</dbReference>
<feature type="domain" description="RNA polymerase sigma-70" evidence="9">
    <location>
        <begin position="77"/>
        <end position="90"/>
    </location>
</feature>
<organism evidence="10">
    <name type="scientific">Magnetococcus massalia (strain MO-1)</name>
    <dbReference type="NCBI Taxonomy" id="451514"/>
    <lineage>
        <taxon>Bacteria</taxon>
        <taxon>Pseudomonadati</taxon>
        <taxon>Pseudomonadota</taxon>
        <taxon>Magnetococcia</taxon>
        <taxon>Magnetococcales</taxon>
        <taxon>Magnetococcaceae</taxon>
        <taxon>Magnetococcus</taxon>
    </lineage>
</organism>
<dbReference type="InterPro" id="IPR013324">
    <property type="entry name" value="RNA_pol_sigma_r3/r4-like"/>
</dbReference>
<dbReference type="InterPro" id="IPR012759">
    <property type="entry name" value="RNA_pol_sigma_RpoH_proteobac"/>
</dbReference>
<dbReference type="InterPro" id="IPR007630">
    <property type="entry name" value="RNA_pol_sigma70_r4"/>
</dbReference>
<dbReference type="PIRSF" id="PIRSF000770">
    <property type="entry name" value="RNA_pol_sigma-SigE/K"/>
    <property type="match status" value="1"/>
</dbReference>
<dbReference type="AlphaFoldDB" id="A0A1S7LGY0"/>
<keyword evidence="7" id="KW-0804">Transcription</keyword>
<dbReference type="InterPro" id="IPR036388">
    <property type="entry name" value="WH-like_DNA-bd_sf"/>
</dbReference>
<dbReference type="InterPro" id="IPR013325">
    <property type="entry name" value="RNA_pol_sigma_r2"/>
</dbReference>
<keyword evidence="6" id="KW-0238">DNA-binding</keyword>
<evidence type="ECO:0000256" key="3">
    <source>
        <dbReference type="ARBA" id="ARBA00023015"/>
    </source>
</evidence>
<dbReference type="EMBL" id="LO017727">
    <property type="protein sequence ID" value="CRH06195.1"/>
    <property type="molecule type" value="Genomic_DNA"/>
</dbReference>
<dbReference type="PANTHER" id="PTHR30376:SF3">
    <property type="entry name" value="RNA POLYMERASE SIGMA FACTOR RPOH"/>
    <property type="match status" value="1"/>
</dbReference>
<dbReference type="InterPro" id="IPR014284">
    <property type="entry name" value="RNA_pol_sigma-70_dom"/>
</dbReference>
<dbReference type="Gene3D" id="1.20.120.1810">
    <property type="match status" value="1"/>
</dbReference>
<evidence type="ECO:0000256" key="5">
    <source>
        <dbReference type="ARBA" id="ARBA00023082"/>
    </source>
</evidence>
<evidence type="ECO:0000256" key="2">
    <source>
        <dbReference type="ARBA" id="ARBA00022490"/>
    </source>
</evidence>
<evidence type="ECO:0000259" key="9">
    <source>
        <dbReference type="PROSITE" id="PS00715"/>
    </source>
</evidence>
<accession>A0A1S7LGY0</accession>
<dbReference type="InterPro" id="IPR007627">
    <property type="entry name" value="RNA_pol_sigma70_r2"/>
</dbReference>
<reference evidence="10" key="1">
    <citation type="submission" date="2015-04" db="EMBL/GenBank/DDBJ databases">
        <authorList>
            <person name="Syromyatnikov M.Y."/>
            <person name="Popov V.N."/>
        </authorList>
    </citation>
    <scope>NUCLEOTIDE SEQUENCE</scope>
    <source>
        <strain evidence="10">MO-1</strain>
    </source>
</reference>
<protein>
    <recommendedName>
        <fullName evidence="8">RNA polymerase sigma factor RpoH</fullName>
    </recommendedName>
</protein>
<dbReference type="Gene3D" id="1.10.10.10">
    <property type="entry name" value="Winged helix-like DNA-binding domain superfamily/Winged helix DNA-binding domain"/>
    <property type="match status" value="1"/>
</dbReference>
<evidence type="ECO:0000256" key="8">
    <source>
        <dbReference type="NCBIfam" id="TIGR02392"/>
    </source>
</evidence>
<keyword evidence="2" id="KW-0963">Cytoplasm</keyword>
<sequence>MSSSMLIPYKDEYQLSQYMAQVDRYPMLSAEEEFDLAVAFREEQDVDAAHKLVTSYLRYVVSIAKEYQGYYGLKLMDLVQEGSIGLMQAVKRFDPYKGFRLSTYAMWWIKASIQEFVLHSWSLVKIGTTAAQRKLFFSLRKNKARIDRLDATEAEEIGTRLGVSSEAVLEMDARMSGPDDSLNREAIEGGEELQNMLADQGPSQETLLLESESERLRRETISQALADLSEREREIVQARIMQSKPVTLEVLGARFGVSRERVRQLEKRALKKLKSHFETLGGDGMAMLFAT</sequence>
<dbReference type="PRINTS" id="PR00046">
    <property type="entry name" value="SIGMA70FCT"/>
</dbReference>
<evidence type="ECO:0000256" key="1">
    <source>
        <dbReference type="ARBA" id="ARBA00007788"/>
    </source>
</evidence>
<dbReference type="InterPro" id="IPR000943">
    <property type="entry name" value="RNA_pol_sigma70"/>
</dbReference>
<dbReference type="Pfam" id="PF00140">
    <property type="entry name" value="Sigma70_r1_2"/>
    <property type="match status" value="1"/>
</dbReference>
<dbReference type="CDD" id="cd06171">
    <property type="entry name" value="Sigma70_r4"/>
    <property type="match status" value="1"/>
</dbReference>
<evidence type="ECO:0000256" key="6">
    <source>
        <dbReference type="ARBA" id="ARBA00023125"/>
    </source>
</evidence>
<evidence type="ECO:0000313" key="10">
    <source>
        <dbReference type="EMBL" id="CRH06195.1"/>
    </source>
</evidence>
<dbReference type="InterPro" id="IPR050813">
    <property type="entry name" value="Sigma-70_Factor"/>
</dbReference>
<keyword evidence="3" id="KW-0805">Transcription regulation</keyword>
<comment type="similarity">
    <text evidence="1">Belongs to the sigma-70 factor family.</text>
</comment>
<gene>
    <name evidence="10" type="primary">rpoH</name>
    <name evidence="10" type="ORF">MAGMO_2022</name>
</gene>
<evidence type="ECO:0000256" key="4">
    <source>
        <dbReference type="ARBA" id="ARBA00023016"/>
    </source>
</evidence>
<name>A0A1S7LGY0_MAGMO</name>
<keyword evidence="4 10" id="KW-0346">Stress response</keyword>
<dbReference type="InterPro" id="IPR009042">
    <property type="entry name" value="RNA_pol_sigma70_r1_2"/>
</dbReference>
<dbReference type="NCBIfam" id="TIGR02937">
    <property type="entry name" value="sigma70-ECF"/>
    <property type="match status" value="1"/>
</dbReference>
<dbReference type="PROSITE" id="PS00715">
    <property type="entry name" value="SIGMA70_1"/>
    <property type="match status" value="1"/>
</dbReference>
<dbReference type="PANTHER" id="PTHR30376">
    <property type="entry name" value="SIGMA FACTOR RPOH HEAT SHOCK RELATED"/>
    <property type="match status" value="1"/>
</dbReference>
<evidence type="ECO:0000256" key="7">
    <source>
        <dbReference type="ARBA" id="ARBA00023163"/>
    </source>
</evidence>
<dbReference type="SUPFAM" id="SSF88659">
    <property type="entry name" value="Sigma3 and sigma4 domains of RNA polymerase sigma factors"/>
    <property type="match status" value="1"/>
</dbReference>
<dbReference type="Pfam" id="PF04545">
    <property type="entry name" value="Sigma70_r4"/>
    <property type="match status" value="1"/>
</dbReference>
<dbReference type="SUPFAM" id="SSF88946">
    <property type="entry name" value="Sigma2 domain of RNA polymerase sigma factors"/>
    <property type="match status" value="1"/>
</dbReference>
<dbReference type="GO" id="GO:0006352">
    <property type="term" value="P:DNA-templated transcription initiation"/>
    <property type="evidence" value="ECO:0007669"/>
    <property type="project" value="UniProtKB-UniRule"/>
</dbReference>
<dbReference type="NCBIfam" id="NF005143">
    <property type="entry name" value="PRK06596.1"/>
    <property type="match status" value="1"/>
</dbReference>
<keyword evidence="5" id="KW-0731">Sigma factor</keyword>
<dbReference type="GO" id="GO:0003677">
    <property type="term" value="F:DNA binding"/>
    <property type="evidence" value="ECO:0007669"/>
    <property type="project" value="UniProtKB-KW"/>
</dbReference>
<dbReference type="Pfam" id="PF04542">
    <property type="entry name" value="Sigma70_r2"/>
    <property type="match status" value="1"/>
</dbReference>